<dbReference type="InterPro" id="IPR012337">
    <property type="entry name" value="RNaseH-like_sf"/>
</dbReference>
<keyword evidence="2" id="KW-1185">Reference proteome</keyword>
<evidence type="ECO:0000313" key="2">
    <source>
        <dbReference type="Proteomes" id="UP001549291"/>
    </source>
</evidence>
<name>A0ABV2RUU9_BRAJP</name>
<dbReference type="EMBL" id="JBEPTQ010000002">
    <property type="protein sequence ID" value="MET4720706.1"/>
    <property type="molecule type" value="Genomic_DNA"/>
</dbReference>
<dbReference type="RefSeq" id="WP_354270144.1">
    <property type="nucleotide sequence ID" value="NZ_JBEPTQ010000002.1"/>
</dbReference>
<dbReference type="SUPFAM" id="SSF53098">
    <property type="entry name" value="Ribonuclease H-like"/>
    <property type="match status" value="1"/>
</dbReference>
<dbReference type="Proteomes" id="UP001549291">
    <property type="component" value="Unassembled WGS sequence"/>
</dbReference>
<organism evidence="1 2">
    <name type="scientific">Bradyrhizobium japonicum</name>
    <dbReference type="NCBI Taxonomy" id="375"/>
    <lineage>
        <taxon>Bacteria</taxon>
        <taxon>Pseudomonadati</taxon>
        <taxon>Pseudomonadota</taxon>
        <taxon>Alphaproteobacteria</taxon>
        <taxon>Hyphomicrobiales</taxon>
        <taxon>Nitrobacteraceae</taxon>
        <taxon>Bradyrhizobium</taxon>
    </lineage>
</organism>
<proteinExistence type="predicted"/>
<comment type="caution">
    <text evidence="1">The sequence shown here is derived from an EMBL/GenBank/DDBJ whole genome shotgun (WGS) entry which is preliminary data.</text>
</comment>
<dbReference type="Gene3D" id="3.30.420.10">
    <property type="entry name" value="Ribonuclease H-like superfamily/Ribonuclease H"/>
    <property type="match status" value="1"/>
</dbReference>
<protein>
    <submittedName>
        <fullName evidence="1">Uncharacterized protein</fullName>
    </submittedName>
</protein>
<sequence length="367" mass="41563">MTDRKIMPVEQCGAVSGCMASPQSYASYIRFGEPTPKRVAAHAAEALEAARKKDLEAHERNAAAIENNKLVRADIEIFMSKVGMPKSFQTKNPRSFRRTITNEAGYIGDIKRSVPIDDGFASATVTYNGLKVKYDAFAAEAARADDIAREEAEAVEQRRRSERLENLEFAKIILRYGLKDDAEWSDVLKELRGRDKRLDLAIAMEETRGDWTEGFYRVPPESSSIHHITDEDVKDAPPWADRWRMLVEVPGDDGKIIFAAHAAHYERQYLDPLIRADWICTWKCSLRQWPELESHKLQALRYALKLPADPERASPPPRGARLLRLRVGPARTAGVSDRRDAVTLEQRAGGLPQVRFWQVRRQAAVGR</sequence>
<dbReference type="CDD" id="cd06127">
    <property type="entry name" value="DEDDh"/>
    <property type="match status" value="1"/>
</dbReference>
<evidence type="ECO:0000313" key="1">
    <source>
        <dbReference type="EMBL" id="MET4720706.1"/>
    </source>
</evidence>
<reference evidence="1 2" key="1">
    <citation type="submission" date="2024-06" db="EMBL/GenBank/DDBJ databases">
        <title>Genomic Encyclopedia of Type Strains, Phase V (KMG-V): Genome sequencing to study the core and pangenomes of soil and plant-associated prokaryotes.</title>
        <authorList>
            <person name="Whitman W."/>
        </authorList>
    </citation>
    <scope>NUCLEOTIDE SEQUENCE [LARGE SCALE GENOMIC DNA]</scope>
    <source>
        <strain evidence="1 2">USDA 160</strain>
    </source>
</reference>
<gene>
    <name evidence="1" type="ORF">ABIF63_004812</name>
</gene>
<accession>A0ABV2RUU9</accession>
<dbReference type="InterPro" id="IPR036397">
    <property type="entry name" value="RNaseH_sf"/>
</dbReference>